<dbReference type="AlphaFoldDB" id="A0A7X6JC39"/>
<accession>A0A7X6JC39</accession>
<name>A0A7X6JC39_9HYPH</name>
<gene>
    <name evidence="1" type="ORF">HGG76_14500</name>
</gene>
<dbReference type="EMBL" id="JAAXZB010000001">
    <property type="protein sequence ID" value="NKW10212.1"/>
    <property type="molecule type" value="Genomic_DNA"/>
</dbReference>
<protein>
    <recommendedName>
        <fullName evidence="3">Reverse transcriptase domain-containing protein</fullName>
    </recommendedName>
</protein>
<evidence type="ECO:0000313" key="2">
    <source>
        <dbReference type="Proteomes" id="UP000558475"/>
    </source>
</evidence>
<proteinExistence type="predicted"/>
<reference evidence="1 2" key="1">
    <citation type="submission" date="2020-04" db="EMBL/GenBank/DDBJ databases">
        <title>Whole genome sequencing of clinical and environmental type strains of Ochrobactrum.</title>
        <authorList>
            <person name="Dharne M."/>
        </authorList>
    </citation>
    <scope>NUCLEOTIDE SEQUENCE [LARGE SCALE GENOMIC DNA]</scope>
    <source>
        <strain evidence="1 2">DSM 13340</strain>
    </source>
</reference>
<evidence type="ECO:0008006" key="3">
    <source>
        <dbReference type="Google" id="ProtNLM"/>
    </source>
</evidence>
<sequence>MNEHVDALGGIYHRYSDDIIVVLPAENVDSFEDMKIFLQDRIRKYGAKIQIQDKKCALGSLTISVQLLTTAIYLVMRPKWIGVPWV</sequence>
<evidence type="ECO:0000313" key="1">
    <source>
        <dbReference type="EMBL" id="NKW10212.1"/>
    </source>
</evidence>
<dbReference type="Proteomes" id="UP000558475">
    <property type="component" value="Unassembled WGS sequence"/>
</dbReference>
<comment type="caution">
    <text evidence="1">The sequence shown here is derived from an EMBL/GenBank/DDBJ whole genome shotgun (WGS) entry which is preliminary data.</text>
</comment>
<organism evidence="1 2">
    <name type="scientific">Brucella tritici</name>
    <dbReference type="NCBI Taxonomy" id="94626"/>
    <lineage>
        <taxon>Bacteria</taxon>
        <taxon>Pseudomonadati</taxon>
        <taxon>Pseudomonadota</taxon>
        <taxon>Alphaproteobacteria</taxon>
        <taxon>Hyphomicrobiales</taxon>
        <taxon>Brucellaceae</taxon>
        <taxon>Brucella/Ochrobactrum group</taxon>
        <taxon>Brucella</taxon>
    </lineage>
</organism>